<comment type="subunit">
    <text evidence="5">Part of an enzyme complex containing four subunits: a flavoprotein, an iron-sulfur protein, plus two membrane-anchoring proteins, SdhC and SdhD.</text>
</comment>
<keyword evidence="11" id="KW-0479">Metal-binding</keyword>
<dbReference type="EMBL" id="JACHEH010000006">
    <property type="protein sequence ID" value="MBB6169213.1"/>
    <property type="molecule type" value="Genomic_DNA"/>
</dbReference>
<evidence type="ECO:0000256" key="13">
    <source>
        <dbReference type="ARBA" id="ARBA00022989"/>
    </source>
</evidence>
<accession>A0A841KIJ6</accession>
<reference evidence="17 18" key="1">
    <citation type="submission" date="2020-08" db="EMBL/GenBank/DDBJ databases">
        <title>Genomic Encyclopedia of Type Strains, Phase IV (KMG-IV): sequencing the most valuable type-strain genomes for metagenomic binning, comparative biology and taxonomic classification.</title>
        <authorList>
            <person name="Goeker M."/>
        </authorList>
    </citation>
    <scope>NUCLEOTIDE SEQUENCE [LARGE SCALE GENOMIC DNA]</scope>
    <source>
        <strain evidence="17 18">DSM 101465</strain>
    </source>
</reference>
<keyword evidence="10 16" id="KW-0812">Transmembrane</keyword>
<keyword evidence="18" id="KW-1185">Reference proteome</keyword>
<comment type="function">
    <text evidence="2">Membrane-anchoring subunit of succinate dehydrogenase (SDH).</text>
</comment>
<name>A0A841KIJ6_9HYPH</name>
<feature type="transmembrane region" description="Helical" evidence="16">
    <location>
        <begin position="35"/>
        <end position="57"/>
    </location>
</feature>
<evidence type="ECO:0000256" key="12">
    <source>
        <dbReference type="ARBA" id="ARBA00022982"/>
    </source>
</evidence>
<keyword evidence="15 16" id="KW-0472">Membrane</keyword>
<keyword evidence="9" id="KW-0349">Heme</keyword>
<evidence type="ECO:0000256" key="7">
    <source>
        <dbReference type="ARBA" id="ARBA00022448"/>
    </source>
</evidence>
<dbReference type="InterPro" id="IPR014312">
    <property type="entry name" value="Succ_DH_anchor"/>
</dbReference>
<dbReference type="CDD" id="cd03495">
    <property type="entry name" value="SQR_TypeC_SdhD_like"/>
    <property type="match status" value="1"/>
</dbReference>
<evidence type="ECO:0000256" key="10">
    <source>
        <dbReference type="ARBA" id="ARBA00022692"/>
    </source>
</evidence>
<dbReference type="RefSeq" id="WP_183335527.1">
    <property type="nucleotide sequence ID" value="NZ_BMHX01000006.1"/>
</dbReference>
<evidence type="ECO:0000256" key="1">
    <source>
        <dbReference type="ARBA" id="ARBA00001971"/>
    </source>
</evidence>
<feature type="transmembrane region" description="Helical" evidence="16">
    <location>
        <begin position="63"/>
        <end position="82"/>
    </location>
</feature>
<evidence type="ECO:0000256" key="4">
    <source>
        <dbReference type="ARBA" id="ARBA00005163"/>
    </source>
</evidence>
<evidence type="ECO:0000313" key="18">
    <source>
        <dbReference type="Proteomes" id="UP000588017"/>
    </source>
</evidence>
<keyword evidence="8" id="KW-0816">Tricarboxylic acid cycle</keyword>
<keyword evidence="12" id="KW-0249">Electron transport</keyword>
<dbReference type="Gene3D" id="1.20.1300.10">
    <property type="entry name" value="Fumarate reductase/succinate dehydrogenase, transmembrane subunit"/>
    <property type="match status" value="1"/>
</dbReference>
<dbReference type="GO" id="GO:0006099">
    <property type="term" value="P:tricarboxylic acid cycle"/>
    <property type="evidence" value="ECO:0007669"/>
    <property type="project" value="UniProtKB-UniPathway"/>
</dbReference>
<feature type="transmembrane region" description="Helical" evidence="16">
    <location>
        <begin position="102"/>
        <end position="124"/>
    </location>
</feature>
<dbReference type="GO" id="GO:0046872">
    <property type="term" value="F:metal ion binding"/>
    <property type="evidence" value="ECO:0007669"/>
    <property type="project" value="UniProtKB-KW"/>
</dbReference>
<evidence type="ECO:0000313" key="17">
    <source>
        <dbReference type="EMBL" id="MBB6169213.1"/>
    </source>
</evidence>
<evidence type="ECO:0000256" key="8">
    <source>
        <dbReference type="ARBA" id="ARBA00022532"/>
    </source>
</evidence>
<evidence type="ECO:0000256" key="5">
    <source>
        <dbReference type="ARBA" id="ARBA00011558"/>
    </source>
</evidence>
<proteinExistence type="predicted"/>
<evidence type="ECO:0000256" key="3">
    <source>
        <dbReference type="ARBA" id="ARBA00004141"/>
    </source>
</evidence>
<evidence type="ECO:0000256" key="9">
    <source>
        <dbReference type="ARBA" id="ARBA00022617"/>
    </source>
</evidence>
<dbReference type="NCBIfam" id="TIGR02968">
    <property type="entry name" value="succ_dehyd_anc"/>
    <property type="match status" value="1"/>
</dbReference>
<evidence type="ECO:0000256" key="15">
    <source>
        <dbReference type="ARBA" id="ARBA00023136"/>
    </source>
</evidence>
<evidence type="ECO:0000256" key="16">
    <source>
        <dbReference type="SAM" id="Phobius"/>
    </source>
</evidence>
<organism evidence="17 18">
    <name type="scientific">Chelatococcus composti</name>
    <dbReference type="NCBI Taxonomy" id="1743235"/>
    <lineage>
        <taxon>Bacteria</taxon>
        <taxon>Pseudomonadati</taxon>
        <taxon>Pseudomonadota</taxon>
        <taxon>Alphaproteobacteria</taxon>
        <taxon>Hyphomicrobiales</taxon>
        <taxon>Chelatococcaceae</taxon>
        <taxon>Chelatococcus</taxon>
    </lineage>
</organism>
<comment type="subcellular location">
    <subcellularLocation>
        <location evidence="3">Membrane</location>
        <topology evidence="3">Multi-pass membrane protein</topology>
    </subcellularLocation>
</comment>
<evidence type="ECO:0000256" key="6">
    <source>
        <dbReference type="ARBA" id="ARBA00019425"/>
    </source>
</evidence>
<dbReference type="Proteomes" id="UP000588017">
    <property type="component" value="Unassembled WGS sequence"/>
</dbReference>
<dbReference type="Pfam" id="PF01127">
    <property type="entry name" value="Sdh_cyt"/>
    <property type="match status" value="1"/>
</dbReference>
<comment type="caution">
    <text evidence="17">The sequence shown here is derived from an EMBL/GenBank/DDBJ whole genome shotgun (WGS) entry which is preliminary data.</text>
</comment>
<dbReference type="InterPro" id="IPR000701">
    <property type="entry name" value="SuccDH_FuR_B_TM-su"/>
</dbReference>
<dbReference type="SUPFAM" id="SSF81343">
    <property type="entry name" value="Fumarate reductase respiratory complex transmembrane subunits"/>
    <property type="match status" value="1"/>
</dbReference>
<dbReference type="AlphaFoldDB" id="A0A841KIJ6"/>
<evidence type="ECO:0000256" key="2">
    <source>
        <dbReference type="ARBA" id="ARBA00004050"/>
    </source>
</evidence>
<keyword evidence="14" id="KW-0408">Iron</keyword>
<keyword evidence="13 16" id="KW-1133">Transmembrane helix</keyword>
<comment type="pathway">
    <text evidence="4">Carbohydrate metabolism; tricarboxylic acid cycle.</text>
</comment>
<comment type="cofactor">
    <cofactor evidence="1">
        <name>heme</name>
        <dbReference type="ChEBI" id="CHEBI:30413"/>
    </cofactor>
</comment>
<gene>
    <name evidence="17" type="ORF">HNQ73_002850</name>
</gene>
<dbReference type="GO" id="GO:0020037">
    <property type="term" value="F:heme binding"/>
    <property type="evidence" value="ECO:0007669"/>
    <property type="project" value="InterPro"/>
</dbReference>
<dbReference type="UniPathway" id="UPA00223"/>
<sequence>MASTKHTLRTPLSRVRGLGSARSGTSHFWHQRLTAVANVPLALAFIAIVVCATGSGYEEALALVRSPLVAILLLLFILSAAYHMRLGMQVIIEDYVHSGAKVAAVIANTFFAVLVAAAAVFAVLKITFGGM</sequence>
<evidence type="ECO:0000256" key="11">
    <source>
        <dbReference type="ARBA" id="ARBA00022723"/>
    </source>
</evidence>
<protein>
    <recommendedName>
        <fullName evidence="6">Succinate dehydrogenase hydrophobic membrane anchor subunit</fullName>
    </recommendedName>
</protein>
<dbReference type="InterPro" id="IPR034804">
    <property type="entry name" value="SQR/QFR_C/D"/>
</dbReference>
<keyword evidence="7" id="KW-0813">Transport</keyword>
<evidence type="ECO:0000256" key="14">
    <source>
        <dbReference type="ARBA" id="ARBA00023004"/>
    </source>
</evidence>
<dbReference type="GO" id="GO:0016020">
    <property type="term" value="C:membrane"/>
    <property type="evidence" value="ECO:0007669"/>
    <property type="project" value="UniProtKB-SubCell"/>
</dbReference>